<dbReference type="EMBL" id="SOAU01000001">
    <property type="protein sequence ID" value="TDT16113.1"/>
    <property type="molecule type" value="Genomic_DNA"/>
</dbReference>
<organism evidence="1 2">
    <name type="scientific">Ilumatobacter fluminis</name>
    <dbReference type="NCBI Taxonomy" id="467091"/>
    <lineage>
        <taxon>Bacteria</taxon>
        <taxon>Bacillati</taxon>
        <taxon>Actinomycetota</taxon>
        <taxon>Acidimicrobiia</taxon>
        <taxon>Acidimicrobiales</taxon>
        <taxon>Ilumatobacteraceae</taxon>
        <taxon>Ilumatobacter</taxon>
    </lineage>
</organism>
<dbReference type="Proteomes" id="UP000294558">
    <property type="component" value="Unassembled WGS sequence"/>
</dbReference>
<accession>A0A4R7I0Y9</accession>
<comment type="caution">
    <text evidence="1">The sequence shown here is derived from an EMBL/GenBank/DDBJ whole genome shotgun (WGS) entry which is preliminary data.</text>
</comment>
<evidence type="ECO:0008006" key="3">
    <source>
        <dbReference type="Google" id="ProtNLM"/>
    </source>
</evidence>
<evidence type="ECO:0000313" key="1">
    <source>
        <dbReference type="EMBL" id="TDT16113.1"/>
    </source>
</evidence>
<dbReference type="InterPro" id="IPR058532">
    <property type="entry name" value="YjbR/MT2646/Rv2570-like"/>
</dbReference>
<keyword evidence="2" id="KW-1185">Reference proteome</keyword>
<name>A0A4R7I0Y9_9ACTN</name>
<dbReference type="Pfam" id="PF04237">
    <property type="entry name" value="YjbR"/>
    <property type="match status" value="1"/>
</dbReference>
<gene>
    <name evidence="1" type="ORF">BDK89_1695</name>
</gene>
<dbReference type="AlphaFoldDB" id="A0A4R7I0Y9"/>
<sequence>MIEHADAVDVITALPDVAEGTSYGNRCWKVRGSMFVWDRPFSKADLKRFGDDPVPAGPIMGVKVDGLDEKDAILSEGTDGVFTIAHFDGFAAVLIQLDTIAPDDARRLVVDAWLAAAPDDLTEAYLRDHPIS</sequence>
<proteinExistence type="predicted"/>
<dbReference type="OrthoDB" id="954305at2"/>
<reference evidence="1 2" key="1">
    <citation type="submission" date="2019-03" db="EMBL/GenBank/DDBJ databases">
        <title>Sequencing the genomes of 1000 actinobacteria strains.</title>
        <authorList>
            <person name="Klenk H.-P."/>
        </authorList>
    </citation>
    <scope>NUCLEOTIDE SEQUENCE [LARGE SCALE GENOMIC DNA]</scope>
    <source>
        <strain evidence="1 2">DSM 18936</strain>
    </source>
</reference>
<evidence type="ECO:0000313" key="2">
    <source>
        <dbReference type="Proteomes" id="UP000294558"/>
    </source>
</evidence>
<protein>
    <recommendedName>
        <fullName evidence="3">YjbR protein</fullName>
    </recommendedName>
</protein>
<dbReference type="RefSeq" id="WP_133868512.1">
    <property type="nucleotide sequence ID" value="NZ_SOAU01000001.1"/>
</dbReference>